<name>A0ABZ0B5F5_9SPHN</name>
<dbReference type="InterPro" id="IPR025202">
    <property type="entry name" value="PLD-like_dom"/>
</dbReference>
<dbReference type="Pfam" id="PF13091">
    <property type="entry name" value="PLDc_2"/>
    <property type="match status" value="2"/>
</dbReference>
<keyword evidence="8" id="KW-1185">Reference proteome</keyword>
<evidence type="ECO:0000256" key="4">
    <source>
        <dbReference type="ARBA" id="ARBA00022525"/>
    </source>
</evidence>
<proteinExistence type="predicted"/>
<dbReference type="Proteomes" id="UP001302249">
    <property type="component" value="Chromosome"/>
</dbReference>
<keyword evidence="4" id="KW-0964">Secreted</keyword>
<organism evidence="7 8">
    <name type="scientific">Stakelama saccharophila</name>
    <dbReference type="NCBI Taxonomy" id="3075605"/>
    <lineage>
        <taxon>Bacteria</taxon>
        <taxon>Pseudomonadati</taxon>
        <taxon>Pseudomonadota</taxon>
        <taxon>Alphaproteobacteria</taxon>
        <taxon>Sphingomonadales</taxon>
        <taxon>Sphingomonadaceae</taxon>
        <taxon>Stakelama</taxon>
    </lineage>
</organism>
<sequence>MIDRAQHDVAIEQFYVAGRSGEALDTVIAALDAAGRRGVHIRFLMEKKGEAMSKPATIARLKRIPNLEFRTLAWSDIAGDGIIHAKFFIVDGREAYVGSQNFDWRSLSQIDETGLRITDADMASRLQAIFDHDWTAQARIAAGRTVPPLRKREYSPVEGHALLVASPNAYDPPGVGDSQATLVKLIRAAKRGIAIEVMDYSTTAFGGGDYHVIDDALRAAAARGLTIRLIIADWAMTDKRLPGLTSLATVPGVEIRVASIPQPASGTIPYARVVHTKVMTIDDAVAWIGTSNWEGGYLDMSRNVEVVLRDTAMEKRLRALENQLWNSGYAASFATAKARPPVHPGG</sequence>
<dbReference type="PANTHER" id="PTHR10185:SF17">
    <property type="entry name" value="GM01519P-RELATED"/>
    <property type="match status" value="1"/>
</dbReference>
<evidence type="ECO:0000313" key="7">
    <source>
        <dbReference type="EMBL" id="WNO52411.1"/>
    </source>
</evidence>
<dbReference type="SUPFAM" id="SSF56024">
    <property type="entry name" value="Phospholipase D/nuclease"/>
    <property type="match status" value="2"/>
</dbReference>
<dbReference type="RefSeq" id="WP_313912829.1">
    <property type="nucleotide sequence ID" value="NZ_CP135076.1"/>
</dbReference>
<evidence type="ECO:0000256" key="5">
    <source>
        <dbReference type="ARBA" id="ARBA00029594"/>
    </source>
</evidence>
<reference evidence="7 8" key="1">
    <citation type="submission" date="2023-09" db="EMBL/GenBank/DDBJ databases">
        <authorList>
            <person name="Rey-Velasco X."/>
        </authorList>
    </citation>
    <scope>NUCLEOTIDE SEQUENCE [LARGE SCALE GENOMIC DNA]</scope>
    <source>
        <strain evidence="7 8">W311</strain>
    </source>
</reference>
<dbReference type="EMBL" id="CP135076">
    <property type="protein sequence ID" value="WNO52411.1"/>
    <property type="molecule type" value="Genomic_DNA"/>
</dbReference>
<evidence type="ECO:0000256" key="1">
    <source>
        <dbReference type="ARBA" id="ARBA00003145"/>
    </source>
</evidence>
<gene>
    <name evidence="7" type="ORF">RPR59_07930</name>
</gene>
<dbReference type="InterPro" id="IPR050874">
    <property type="entry name" value="Diverse_PLD-related"/>
</dbReference>
<dbReference type="PROSITE" id="PS50035">
    <property type="entry name" value="PLD"/>
    <property type="match status" value="2"/>
</dbReference>
<evidence type="ECO:0000256" key="3">
    <source>
        <dbReference type="ARBA" id="ARBA00018392"/>
    </source>
</evidence>
<dbReference type="PANTHER" id="PTHR10185">
    <property type="entry name" value="PHOSPHOLIPASE D - RELATED"/>
    <property type="match status" value="1"/>
</dbReference>
<evidence type="ECO:0000256" key="2">
    <source>
        <dbReference type="ARBA" id="ARBA00004613"/>
    </source>
</evidence>
<dbReference type="Gene3D" id="3.30.870.10">
    <property type="entry name" value="Endonuclease Chain A"/>
    <property type="match status" value="2"/>
</dbReference>
<comment type="subcellular location">
    <subcellularLocation>
        <location evidence="2">Secreted</location>
    </subcellularLocation>
</comment>
<dbReference type="SMART" id="SM00155">
    <property type="entry name" value="PLDc"/>
    <property type="match status" value="2"/>
</dbReference>
<evidence type="ECO:0000259" key="6">
    <source>
        <dbReference type="PROSITE" id="PS50035"/>
    </source>
</evidence>
<accession>A0ABZ0B5F5</accession>
<dbReference type="InterPro" id="IPR001736">
    <property type="entry name" value="PLipase_D/transphosphatidylase"/>
</dbReference>
<evidence type="ECO:0000313" key="8">
    <source>
        <dbReference type="Proteomes" id="UP001302249"/>
    </source>
</evidence>
<feature type="domain" description="PLD phosphodiesterase" evidence="6">
    <location>
        <begin position="79"/>
        <end position="106"/>
    </location>
</feature>
<comment type="function">
    <text evidence="1">Could be a virulence factor.</text>
</comment>
<protein>
    <recommendedName>
        <fullName evidence="3">Phospholipase D</fullName>
    </recommendedName>
    <alternativeName>
        <fullName evidence="5">Choline phosphatase</fullName>
    </alternativeName>
</protein>
<feature type="domain" description="PLD phosphodiesterase" evidence="6">
    <location>
        <begin position="270"/>
        <end position="297"/>
    </location>
</feature>